<name>A0A975IHI4_9GAMM</name>
<feature type="signal peptide" evidence="1">
    <location>
        <begin position="1"/>
        <end position="22"/>
    </location>
</feature>
<feature type="chain" id="PRO_5037515098" description="Avidin family protein" evidence="1">
    <location>
        <begin position="23"/>
        <end position="130"/>
    </location>
</feature>
<evidence type="ECO:0000313" key="2">
    <source>
        <dbReference type="EMBL" id="QTR53688.1"/>
    </source>
</evidence>
<evidence type="ECO:0000256" key="1">
    <source>
        <dbReference type="SAM" id="SignalP"/>
    </source>
</evidence>
<dbReference type="AlphaFoldDB" id="A0A975IHI4"/>
<sequence>MNIIKLKLVLLVTLLTPIHVFADASKADWFGTYAMNHDGWRGTLTITDTPADCARPLWCDMTVRYRGSDGQNLSGHISSIDDNGQHMIFFIHFPGNQQRFDAYIFSWDKSKMAGVTYWGGRKFGFFATKN</sequence>
<reference evidence="2" key="1">
    <citation type="submission" date="2021-04" db="EMBL/GenBank/DDBJ databases">
        <title>Genomics, taxonomy and metabolism of representatives of sulfur bacteria of the genus Thiothrix: Thiothrix fructosivorans QT, Thiothrix unzii A1T and three new species, Thiothrix subterranea sp. nov., Thiothrix litoralis sp. nov. and 'Candidatus Thiothrix anitrata' sp. nov.</title>
        <authorList>
            <person name="Ravin N.V."/>
            <person name="Smolyakov D."/>
            <person name="Rudenko T.S."/>
            <person name="Mardanov A.V."/>
            <person name="Beletsky A.V."/>
            <person name="Markov N.D."/>
            <person name="Fomenkov A.I."/>
            <person name="Roberts R.J."/>
            <person name="Karnachuk O.V."/>
            <person name="Novikov A."/>
            <person name="Grabovich M.Y."/>
        </authorList>
    </citation>
    <scope>NUCLEOTIDE SEQUENCE</scope>
    <source>
        <strain evidence="2">A1</strain>
    </source>
</reference>
<accession>A0A975IHI4</accession>
<organism evidence="2 3">
    <name type="scientific">Thiothrix unzii</name>
    <dbReference type="NCBI Taxonomy" id="111769"/>
    <lineage>
        <taxon>Bacteria</taxon>
        <taxon>Pseudomonadati</taxon>
        <taxon>Pseudomonadota</taxon>
        <taxon>Gammaproteobacteria</taxon>
        <taxon>Thiotrichales</taxon>
        <taxon>Thiotrichaceae</taxon>
        <taxon>Thiothrix</taxon>
    </lineage>
</organism>
<keyword evidence="3" id="KW-1185">Reference proteome</keyword>
<proteinExistence type="predicted"/>
<protein>
    <recommendedName>
        <fullName evidence="4">Avidin family protein</fullName>
    </recommendedName>
</protein>
<dbReference type="KEGG" id="tun:J9260_00940"/>
<gene>
    <name evidence="2" type="ORF">J9260_00940</name>
</gene>
<keyword evidence="1" id="KW-0732">Signal</keyword>
<dbReference type="RefSeq" id="WP_210219198.1">
    <property type="nucleotide sequence ID" value="NZ_CP072793.1"/>
</dbReference>
<dbReference type="EMBL" id="CP072793">
    <property type="protein sequence ID" value="QTR53688.1"/>
    <property type="molecule type" value="Genomic_DNA"/>
</dbReference>
<evidence type="ECO:0000313" key="3">
    <source>
        <dbReference type="Proteomes" id="UP000672009"/>
    </source>
</evidence>
<dbReference type="Proteomes" id="UP000672009">
    <property type="component" value="Chromosome"/>
</dbReference>
<evidence type="ECO:0008006" key="4">
    <source>
        <dbReference type="Google" id="ProtNLM"/>
    </source>
</evidence>